<evidence type="ECO:0000256" key="1">
    <source>
        <dbReference type="SAM" id="Phobius"/>
    </source>
</evidence>
<dbReference type="Gramene" id="Pp3c6_14870V3.1">
    <property type="protein sequence ID" value="PAC:32976581.CDS.1"/>
    <property type="gene ID" value="Pp3c6_14870"/>
</dbReference>
<reference evidence="3" key="3">
    <citation type="submission" date="2020-12" db="UniProtKB">
        <authorList>
            <consortium name="EnsemblPlants"/>
        </authorList>
    </citation>
    <scope>IDENTIFICATION</scope>
</reference>
<evidence type="ECO:0000313" key="2">
    <source>
        <dbReference type="EMBL" id="PNR52576.1"/>
    </source>
</evidence>
<dbReference type="EMBL" id="ABEU02000006">
    <property type="protein sequence ID" value="PNR52576.1"/>
    <property type="molecule type" value="Genomic_DNA"/>
</dbReference>
<dbReference type="EnsemblPlants" id="Pp3c6_14870V3.1">
    <property type="protein sequence ID" value="PAC:32976581.CDS.1"/>
    <property type="gene ID" value="Pp3c6_14870"/>
</dbReference>
<keyword evidence="4" id="KW-1185">Reference proteome</keyword>
<dbReference type="AlphaFoldDB" id="A0A2K1KFL7"/>
<gene>
    <name evidence="2" type="ORF">PHYPA_008950</name>
</gene>
<evidence type="ECO:0000313" key="3">
    <source>
        <dbReference type="EnsemblPlants" id="PAC:32976581.CDS.1"/>
    </source>
</evidence>
<feature type="transmembrane region" description="Helical" evidence="1">
    <location>
        <begin position="133"/>
        <end position="154"/>
    </location>
</feature>
<keyword evidence="1" id="KW-1133">Transmembrane helix</keyword>
<name>A0A2K1KFL7_PHYPA</name>
<feature type="transmembrane region" description="Helical" evidence="1">
    <location>
        <begin position="44"/>
        <end position="61"/>
    </location>
</feature>
<dbReference type="Proteomes" id="UP000006727">
    <property type="component" value="Chromosome 6"/>
</dbReference>
<dbReference type="InParanoid" id="A0A2K1KFL7"/>
<reference evidence="2 4" key="2">
    <citation type="journal article" date="2018" name="Plant J.">
        <title>The Physcomitrella patens chromosome-scale assembly reveals moss genome structure and evolution.</title>
        <authorList>
            <person name="Lang D."/>
            <person name="Ullrich K.K."/>
            <person name="Murat F."/>
            <person name="Fuchs J."/>
            <person name="Jenkins J."/>
            <person name="Haas F.B."/>
            <person name="Piednoel M."/>
            <person name="Gundlach H."/>
            <person name="Van Bel M."/>
            <person name="Meyberg R."/>
            <person name="Vives C."/>
            <person name="Morata J."/>
            <person name="Symeonidi A."/>
            <person name="Hiss M."/>
            <person name="Muchero W."/>
            <person name="Kamisugi Y."/>
            <person name="Saleh O."/>
            <person name="Blanc G."/>
            <person name="Decker E.L."/>
            <person name="van Gessel N."/>
            <person name="Grimwood J."/>
            <person name="Hayes R.D."/>
            <person name="Graham S.W."/>
            <person name="Gunter L.E."/>
            <person name="McDaniel S.F."/>
            <person name="Hoernstein S.N.W."/>
            <person name="Larsson A."/>
            <person name="Li F.W."/>
            <person name="Perroud P.F."/>
            <person name="Phillips J."/>
            <person name="Ranjan P."/>
            <person name="Rokshar D.S."/>
            <person name="Rothfels C.J."/>
            <person name="Schneider L."/>
            <person name="Shu S."/>
            <person name="Stevenson D.W."/>
            <person name="Thummler F."/>
            <person name="Tillich M."/>
            <person name="Villarreal Aguilar J.C."/>
            <person name="Widiez T."/>
            <person name="Wong G.K."/>
            <person name="Wymore A."/>
            <person name="Zhang Y."/>
            <person name="Zimmer A.D."/>
            <person name="Quatrano R.S."/>
            <person name="Mayer K.F.X."/>
            <person name="Goodstein D."/>
            <person name="Casacuberta J.M."/>
            <person name="Vandepoele K."/>
            <person name="Reski R."/>
            <person name="Cuming A.C."/>
            <person name="Tuskan G.A."/>
            <person name="Maumus F."/>
            <person name="Salse J."/>
            <person name="Schmutz J."/>
            <person name="Rensing S.A."/>
        </authorList>
    </citation>
    <scope>NUCLEOTIDE SEQUENCE [LARGE SCALE GENOMIC DNA]</scope>
    <source>
        <strain evidence="3 4">cv. Gransden 2004</strain>
    </source>
</reference>
<dbReference type="PaxDb" id="3218-PP1S195_40V6.1"/>
<proteinExistence type="predicted"/>
<protein>
    <submittedName>
        <fullName evidence="2 3">Uncharacterized protein</fullName>
    </submittedName>
</protein>
<reference evidence="2 4" key="1">
    <citation type="journal article" date="2008" name="Science">
        <title>The Physcomitrella genome reveals evolutionary insights into the conquest of land by plants.</title>
        <authorList>
            <person name="Rensing S."/>
            <person name="Lang D."/>
            <person name="Zimmer A."/>
            <person name="Terry A."/>
            <person name="Salamov A."/>
            <person name="Shapiro H."/>
            <person name="Nishiyama T."/>
            <person name="Perroud P.-F."/>
            <person name="Lindquist E."/>
            <person name="Kamisugi Y."/>
            <person name="Tanahashi T."/>
            <person name="Sakakibara K."/>
            <person name="Fujita T."/>
            <person name="Oishi K."/>
            <person name="Shin-I T."/>
            <person name="Kuroki Y."/>
            <person name="Toyoda A."/>
            <person name="Suzuki Y."/>
            <person name="Hashimoto A."/>
            <person name="Yamaguchi K."/>
            <person name="Sugano A."/>
            <person name="Kohara Y."/>
            <person name="Fujiyama A."/>
            <person name="Anterola A."/>
            <person name="Aoki S."/>
            <person name="Ashton N."/>
            <person name="Barbazuk W.B."/>
            <person name="Barker E."/>
            <person name="Bennetzen J."/>
            <person name="Bezanilla M."/>
            <person name="Blankenship R."/>
            <person name="Cho S.H."/>
            <person name="Dutcher S."/>
            <person name="Estelle M."/>
            <person name="Fawcett J.A."/>
            <person name="Gundlach H."/>
            <person name="Hanada K."/>
            <person name="Heyl A."/>
            <person name="Hicks K.A."/>
            <person name="Hugh J."/>
            <person name="Lohr M."/>
            <person name="Mayer K."/>
            <person name="Melkozernov A."/>
            <person name="Murata T."/>
            <person name="Nelson D."/>
            <person name="Pils B."/>
            <person name="Prigge M."/>
            <person name="Reiss B."/>
            <person name="Renner T."/>
            <person name="Rombauts S."/>
            <person name="Rushton P."/>
            <person name="Sanderfoot A."/>
            <person name="Schween G."/>
            <person name="Shiu S.-H."/>
            <person name="Stueber K."/>
            <person name="Theodoulou F.L."/>
            <person name="Tu H."/>
            <person name="Van de Peer Y."/>
            <person name="Verrier P.J."/>
            <person name="Waters E."/>
            <person name="Wood A."/>
            <person name="Yang L."/>
            <person name="Cove D."/>
            <person name="Cuming A."/>
            <person name="Hasebe M."/>
            <person name="Lucas S."/>
            <person name="Mishler D.B."/>
            <person name="Reski R."/>
            <person name="Grigoriev I."/>
            <person name="Quatrano R.S."/>
            <person name="Boore J.L."/>
        </authorList>
    </citation>
    <scope>NUCLEOTIDE SEQUENCE [LARGE SCALE GENOMIC DNA]</scope>
    <source>
        <strain evidence="3 4">cv. Gransden 2004</strain>
    </source>
</reference>
<keyword evidence="1" id="KW-0472">Membrane</keyword>
<accession>A0A2K1KFL7</accession>
<sequence>MFVISHVFFETKFACESFSKWLTLCKISFHYRDILCTLRRSQGYFILAAAFVIIVVLKRSIPAFGFSQEEAVQLIYINSGSIHETTEFQMQNFSLLCMQLSPVDQNDTVAAAEQKVSEVKASDTEGQKQEPPVATITVLSWLVWSCVACGLLVLP</sequence>
<organism evidence="2">
    <name type="scientific">Physcomitrium patens</name>
    <name type="common">Spreading-leaved earth moss</name>
    <name type="synonym">Physcomitrella patens</name>
    <dbReference type="NCBI Taxonomy" id="3218"/>
    <lineage>
        <taxon>Eukaryota</taxon>
        <taxon>Viridiplantae</taxon>
        <taxon>Streptophyta</taxon>
        <taxon>Embryophyta</taxon>
        <taxon>Bryophyta</taxon>
        <taxon>Bryophytina</taxon>
        <taxon>Bryopsida</taxon>
        <taxon>Funariidae</taxon>
        <taxon>Funariales</taxon>
        <taxon>Funariaceae</taxon>
        <taxon>Physcomitrium</taxon>
    </lineage>
</organism>
<keyword evidence="1" id="KW-0812">Transmembrane</keyword>
<evidence type="ECO:0000313" key="4">
    <source>
        <dbReference type="Proteomes" id="UP000006727"/>
    </source>
</evidence>